<feature type="non-terminal residue" evidence="1">
    <location>
        <position position="302"/>
    </location>
</feature>
<gene>
    <name evidence="1" type="ORF">HK099_002552</name>
</gene>
<reference evidence="1" key="1">
    <citation type="submission" date="2020-05" db="EMBL/GenBank/DDBJ databases">
        <title>Phylogenomic resolution of chytrid fungi.</title>
        <authorList>
            <person name="Stajich J.E."/>
            <person name="Amses K."/>
            <person name="Simmons R."/>
            <person name="Seto K."/>
            <person name="Myers J."/>
            <person name="Bonds A."/>
            <person name="Quandt C.A."/>
            <person name="Barry K."/>
            <person name="Liu P."/>
            <person name="Grigoriev I."/>
            <person name="Longcore J.E."/>
            <person name="James T.Y."/>
        </authorList>
    </citation>
    <scope>NUCLEOTIDE SEQUENCE</scope>
    <source>
        <strain evidence="1">JEL0476</strain>
    </source>
</reference>
<keyword evidence="2" id="KW-1185">Reference proteome</keyword>
<protein>
    <submittedName>
        <fullName evidence="1">Uncharacterized protein</fullName>
    </submittedName>
</protein>
<evidence type="ECO:0000313" key="1">
    <source>
        <dbReference type="EMBL" id="KAJ3200686.1"/>
    </source>
</evidence>
<dbReference type="AlphaFoldDB" id="A0AAD5TXK0"/>
<sequence length="302" mass="35035">IYEDMVLNLVSTLSNQLSVEANLVHNNQTTFSIPQNTTSPDLPIYHKTSLIKQFLVIIVRVTKNIILENISVDCNWQVTTMEPKENTQLFKLPLDCTGQSFALKFKQITDSSDEMNFSTIAIKKKKKKKFFSFPDFIFNLLNLVKLIKIEVDELSKNFIFEKIKNLNLKNFCCFGLICGNEKLRFNVEVFETHHKEDNNNMKNFTPPHSVADLCKGGELEAIFFDNEEEEIIEKLNKKKKMNMDMLERESPTSPFSTSSSNDLMDINNSCSFNVEFNLVFRFGSDLQFVFNNINNFNDYQFN</sequence>
<evidence type="ECO:0000313" key="2">
    <source>
        <dbReference type="Proteomes" id="UP001211065"/>
    </source>
</evidence>
<proteinExistence type="predicted"/>
<feature type="non-terminal residue" evidence="1">
    <location>
        <position position="1"/>
    </location>
</feature>
<comment type="caution">
    <text evidence="1">The sequence shown here is derived from an EMBL/GenBank/DDBJ whole genome shotgun (WGS) entry which is preliminary data.</text>
</comment>
<organism evidence="1 2">
    <name type="scientific">Clydaea vesicula</name>
    <dbReference type="NCBI Taxonomy" id="447962"/>
    <lineage>
        <taxon>Eukaryota</taxon>
        <taxon>Fungi</taxon>
        <taxon>Fungi incertae sedis</taxon>
        <taxon>Chytridiomycota</taxon>
        <taxon>Chytridiomycota incertae sedis</taxon>
        <taxon>Chytridiomycetes</taxon>
        <taxon>Lobulomycetales</taxon>
        <taxon>Lobulomycetaceae</taxon>
        <taxon>Clydaea</taxon>
    </lineage>
</organism>
<accession>A0AAD5TXK0</accession>
<name>A0AAD5TXK0_9FUNG</name>
<dbReference type="EMBL" id="JADGJW010001854">
    <property type="protein sequence ID" value="KAJ3200686.1"/>
    <property type="molecule type" value="Genomic_DNA"/>
</dbReference>
<dbReference type="Proteomes" id="UP001211065">
    <property type="component" value="Unassembled WGS sequence"/>
</dbReference>